<evidence type="ECO:0000313" key="1">
    <source>
        <dbReference type="EMBL" id="JAD24518.1"/>
    </source>
</evidence>
<reference evidence="1" key="2">
    <citation type="journal article" date="2015" name="Data Brief">
        <title>Shoot transcriptome of the giant reed, Arundo donax.</title>
        <authorList>
            <person name="Barrero R.A."/>
            <person name="Guerrero F.D."/>
            <person name="Moolhuijzen P."/>
            <person name="Goolsby J.A."/>
            <person name="Tidwell J."/>
            <person name="Bellgard S.E."/>
            <person name="Bellgard M.I."/>
        </authorList>
    </citation>
    <scope>NUCLEOTIDE SEQUENCE</scope>
    <source>
        <tissue evidence="1">Shoot tissue taken approximately 20 cm above the soil surface</tissue>
    </source>
</reference>
<dbReference type="AlphaFoldDB" id="A0A0A8YFM3"/>
<dbReference type="EMBL" id="GBRH01273377">
    <property type="protein sequence ID" value="JAD24518.1"/>
    <property type="molecule type" value="Transcribed_RNA"/>
</dbReference>
<name>A0A0A8YFM3_ARUDO</name>
<reference evidence="1" key="1">
    <citation type="submission" date="2014-09" db="EMBL/GenBank/DDBJ databases">
        <authorList>
            <person name="Magalhaes I.L.F."/>
            <person name="Oliveira U."/>
            <person name="Santos F.R."/>
            <person name="Vidigal T.H.D.A."/>
            <person name="Brescovit A.D."/>
            <person name="Santos A.J."/>
        </authorList>
    </citation>
    <scope>NUCLEOTIDE SEQUENCE</scope>
    <source>
        <tissue evidence="1">Shoot tissue taken approximately 20 cm above the soil surface</tissue>
    </source>
</reference>
<sequence length="54" mass="6465">MNHVILVMESPVWHCCSYHFISYVSNLAPNLIIHNYYVFRYHNNNNNNKNNKAI</sequence>
<proteinExistence type="predicted"/>
<accession>A0A0A8YFM3</accession>
<protein>
    <submittedName>
        <fullName evidence="1">Uncharacterized protein</fullName>
    </submittedName>
</protein>
<organism evidence="1">
    <name type="scientific">Arundo donax</name>
    <name type="common">Giant reed</name>
    <name type="synonym">Donax arundinaceus</name>
    <dbReference type="NCBI Taxonomy" id="35708"/>
    <lineage>
        <taxon>Eukaryota</taxon>
        <taxon>Viridiplantae</taxon>
        <taxon>Streptophyta</taxon>
        <taxon>Embryophyta</taxon>
        <taxon>Tracheophyta</taxon>
        <taxon>Spermatophyta</taxon>
        <taxon>Magnoliopsida</taxon>
        <taxon>Liliopsida</taxon>
        <taxon>Poales</taxon>
        <taxon>Poaceae</taxon>
        <taxon>PACMAD clade</taxon>
        <taxon>Arundinoideae</taxon>
        <taxon>Arundineae</taxon>
        <taxon>Arundo</taxon>
    </lineage>
</organism>